<dbReference type="Proteomes" id="UP001217485">
    <property type="component" value="Unassembled WGS sequence"/>
</dbReference>
<dbReference type="RefSeq" id="WP_272104490.1">
    <property type="nucleotide sequence ID" value="NZ_JAQNDK010000007.1"/>
</dbReference>
<evidence type="ECO:0000313" key="2">
    <source>
        <dbReference type="EMBL" id="MDC0685919.1"/>
    </source>
</evidence>
<evidence type="ECO:0008006" key="4">
    <source>
        <dbReference type="Google" id="ProtNLM"/>
    </source>
</evidence>
<accession>A0ABT5CJE1</accession>
<evidence type="ECO:0000313" key="3">
    <source>
        <dbReference type="Proteomes" id="UP001217485"/>
    </source>
</evidence>
<sequence>MNPSLGETKPFVPRVVREAALGHALFSTKDPEQWRSRSEDLGKLCAEVWYDDLPERDRAWAAAHRESFRKWVDDQGPNGIEPGASESALRGSQGHIPRAFTPPWPMLLAALESAFIAFVDAFEEAHASDSEQAAAAAASRLHRTYLWRTLASDDTAEQHRPGMLRAFQRGFRLALRGTPSSMKRAIPPMLEPPWYWGAGLPEYPGPSAARERALRAARDQALRAPPVPDDRHGWLTRQQEMRDLYASAWRDDVPEEDREWAQAVRDCCTRHVNRRRRDAIAQSAYESYLQSSGEVFDGAPGRPWPNLSHHASEPWRAFADRVEDAPDGESEIETAEAAAREYWDTLYREAPPWNSDPDQAHWLAAVRAARAKAQADDGPPERAR</sequence>
<feature type="region of interest" description="Disordered" evidence="1">
    <location>
        <begin position="72"/>
        <end position="94"/>
    </location>
</feature>
<keyword evidence="3" id="KW-1185">Reference proteome</keyword>
<protein>
    <recommendedName>
        <fullName evidence="4">DUF4034 domain-containing protein</fullName>
    </recommendedName>
</protein>
<evidence type="ECO:0000256" key="1">
    <source>
        <dbReference type="SAM" id="MobiDB-lite"/>
    </source>
</evidence>
<dbReference type="EMBL" id="JAQNDK010000007">
    <property type="protein sequence ID" value="MDC0685919.1"/>
    <property type="molecule type" value="Genomic_DNA"/>
</dbReference>
<proteinExistence type="predicted"/>
<comment type="caution">
    <text evidence="2">The sequence shown here is derived from an EMBL/GenBank/DDBJ whole genome shotgun (WGS) entry which is preliminary data.</text>
</comment>
<reference evidence="2 3" key="1">
    <citation type="submission" date="2023-01" db="EMBL/GenBank/DDBJ databases">
        <title>Minimal conservation of predation-associated metabolite biosynthetic gene clusters underscores biosynthetic potential of Myxococcota including descriptions for ten novel species: Archangium lansinium sp. nov., Myxococcus landrumus sp. nov., Nannocystis bai.</title>
        <authorList>
            <person name="Ahearne A."/>
            <person name="Stevens C."/>
            <person name="Dowd S."/>
        </authorList>
    </citation>
    <scope>NUCLEOTIDE SEQUENCE [LARGE SCALE GENOMIC DNA]</scope>
    <source>
        <strain evidence="2 3">WIWO2</strain>
    </source>
</reference>
<name>A0ABT5CJE1_9BACT</name>
<gene>
    <name evidence="2" type="ORF">POL72_49910</name>
</gene>
<organism evidence="2 3">
    <name type="scientific">Sorangium atrum</name>
    <dbReference type="NCBI Taxonomy" id="2995308"/>
    <lineage>
        <taxon>Bacteria</taxon>
        <taxon>Pseudomonadati</taxon>
        <taxon>Myxococcota</taxon>
        <taxon>Polyangia</taxon>
        <taxon>Polyangiales</taxon>
        <taxon>Polyangiaceae</taxon>
        <taxon>Sorangium</taxon>
    </lineage>
</organism>